<evidence type="ECO:0000256" key="1">
    <source>
        <dbReference type="ARBA" id="ARBA00038087"/>
    </source>
</evidence>
<dbReference type="InterPro" id="IPR006949">
    <property type="entry name" value="Barrel_Baseplate_J-like"/>
</dbReference>
<evidence type="ECO:0000313" key="5">
    <source>
        <dbReference type="EMBL" id="MFD1176899.1"/>
    </source>
</evidence>
<comment type="similarity">
    <text evidence="1">Belongs to the Mu gp47/PBSX XkdT family.</text>
</comment>
<dbReference type="InterPro" id="IPR052399">
    <property type="entry name" value="Phage_Baseplate_Assmbl_Protein"/>
</dbReference>
<comment type="caution">
    <text evidence="5">The sequence shown here is derived from an EMBL/GenBank/DDBJ whole genome shotgun (WGS) entry which is preliminary data.</text>
</comment>
<sequence length="372" mass="39542">MAELPLYLQEQTEERIMQRMLERVPSDIDKSEGSFIWDAEAPAAFMLSEAAVWAQQVLERGFASTTYGEYLDLRAEEHGVTRRPAVAATGTVQFTGTPGVTVPAGTVVATPVDEFSEEPSMEYETTASVTLDANGEGKAAVRALAPGRAGVVPAGVIQVIATPVSGVSAVTNSEETRGGADIESDELLLERFYSQVRNQGTSGNKAQYMKWAGEVPGVGGAQVHPLWKGPGTVGVYLLDAEKRAANEEIVAAAQKYIDPTQDGQGMGVAPAGPVVTVMAAKEVPMNIKVKLTLASGVTMADVKALIEKGVRAYLKQLAFVDPLVRYTRIAAILLDIPPIIDFTDLTVNGSADTNFEIPLGQVAVLGMVDVYE</sequence>
<proteinExistence type="inferred from homology"/>
<keyword evidence="6" id="KW-1185">Reference proteome</keyword>
<feature type="domain" description="Baseplate J-like central" evidence="3">
    <location>
        <begin position="201"/>
        <end position="279"/>
    </location>
</feature>
<dbReference type="Pfam" id="PF26079">
    <property type="entry name" value="Baseplate_J_C"/>
    <property type="match status" value="1"/>
</dbReference>
<evidence type="ECO:0000259" key="4">
    <source>
        <dbReference type="Pfam" id="PF26079"/>
    </source>
</evidence>
<dbReference type="EMBL" id="JBHTLM010000007">
    <property type="protein sequence ID" value="MFD1176899.1"/>
    <property type="molecule type" value="Genomic_DNA"/>
</dbReference>
<dbReference type="InterPro" id="IPR058530">
    <property type="entry name" value="Baseplate_J-like_C"/>
</dbReference>
<evidence type="ECO:0000313" key="6">
    <source>
        <dbReference type="Proteomes" id="UP001597262"/>
    </source>
</evidence>
<reference evidence="6" key="1">
    <citation type="journal article" date="2019" name="Int. J. Syst. Evol. Microbiol.">
        <title>The Global Catalogue of Microorganisms (GCM) 10K type strain sequencing project: providing services to taxonomists for standard genome sequencing and annotation.</title>
        <authorList>
            <consortium name="The Broad Institute Genomics Platform"/>
            <consortium name="The Broad Institute Genome Sequencing Center for Infectious Disease"/>
            <person name="Wu L."/>
            <person name="Ma J."/>
        </authorList>
    </citation>
    <scope>NUCLEOTIDE SEQUENCE [LARGE SCALE GENOMIC DNA]</scope>
    <source>
        <strain evidence="6">CCUG 59189</strain>
    </source>
</reference>
<gene>
    <name evidence="5" type="ORF">ACFQ3W_11390</name>
</gene>
<feature type="domain" description="Baseplate J-like C-terminal" evidence="4">
    <location>
        <begin position="285"/>
        <end position="370"/>
    </location>
</feature>
<dbReference type="Pfam" id="PF26078">
    <property type="entry name" value="Baseplate_J_M"/>
    <property type="match status" value="1"/>
</dbReference>
<evidence type="ECO:0000259" key="2">
    <source>
        <dbReference type="Pfam" id="PF04865"/>
    </source>
</evidence>
<organism evidence="5 6">
    <name type="scientific">Paenibacillus puldeungensis</name>
    <dbReference type="NCBI Taxonomy" id="696536"/>
    <lineage>
        <taxon>Bacteria</taxon>
        <taxon>Bacillati</taxon>
        <taxon>Bacillota</taxon>
        <taxon>Bacilli</taxon>
        <taxon>Bacillales</taxon>
        <taxon>Paenibacillaceae</taxon>
        <taxon>Paenibacillus</taxon>
    </lineage>
</organism>
<dbReference type="RefSeq" id="WP_379319524.1">
    <property type="nucleotide sequence ID" value="NZ_JBHTLM010000007.1"/>
</dbReference>
<dbReference type="Pfam" id="PF04865">
    <property type="entry name" value="Baseplate_J"/>
    <property type="match status" value="1"/>
</dbReference>
<dbReference type="PANTHER" id="PTHR37829">
    <property type="entry name" value="PHAGE-LIKE ELEMENT PBSX PROTEIN XKDT"/>
    <property type="match status" value="1"/>
</dbReference>
<feature type="domain" description="Baseplate protein J-like barrel" evidence="2">
    <location>
        <begin position="91"/>
        <end position="179"/>
    </location>
</feature>
<accession>A0ABW3RWP8</accession>
<dbReference type="PANTHER" id="PTHR37829:SF3">
    <property type="entry name" value="PROTEIN JAYE-RELATED"/>
    <property type="match status" value="1"/>
</dbReference>
<name>A0ABW3RWP8_9BACL</name>
<evidence type="ECO:0000259" key="3">
    <source>
        <dbReference type="Pfam" id="PF26078"/>
    </source>
</evidence>
<dbReference type="Proteomes" id="UP001597262">
    <property type="component" value="Unassembled WGS sequence"/>
</dbReference>
<protein>
    <submittedName>
        <fullName evidence="5">Baseplate J/gp47 family protein</fullName>
    </submittedName>
</protein>
<dbReference type="InterPro" id="IPR058531">
    <property type="entry name" value="Baseplate_J_M"/>
</dbReference>